<evidence type="ECO:0000313" key="2">
    <source>
        <dbReference type="EMBL" id="KAK9744254.1"/>
    </source>
</evidence>
<dbReference type="AlphaFoldDB" id="A0AAW1MCV6"/>
<feature type="compositionally biased region" description="Low complexity" evidence="1">
    <location>
        <begin position="29"/>
        <end position="43"/>
    </location>
</feature>
<organism evidence="2 3">
    <name type="scientific">Popillia japonica</name>
    <name type="common">Japanese beetle</name>
    <dbReference type="NCBI Taxonomy" id="7064"/>
    <lineage>
        <taxon>Eukaryota</taxon>
        <taxon>Metazoa</taxon>
        <taxon>Ecdysozoa</taxon>
        <taxon>Arthropoda</taxon>
        <taxon>Hexapoda</taxon>
        <taxon>Insecta</taxon>
        <taxon>Pterygota</taxon>
        <taxon>Neoptera</taxon>
        <taxon>Endopterygota</taxon>
        <taxon>Coleoptera</taxon>
        <taxon>Polyphaga</taxon>
        <taxon>Scarabaeiformia</taxon>
        <taxon>Scarabaeidae</taxon>
        <taxon>Rutelinae</taxon>
        <taxon>Popillia</taxon>
    </lineage>
</organism>
<keyword evidence="3" id="KW-1185">Reference proteome</keyword>
<name>A0AAW1MCV6_POPJA</name>
<protein>
    <submittedName>
        <fullName evidence="2">Uncharacterized protein</fullName>
    </submittedName>
</protein>
<dbReference type="Proteomes" id="UP001458880">
    <property type="component" value="Unassembled WGS sequence"/>
</dbReference>
<evidence type="ECO:0000313" key="3">
    <source>
        <dbReference type="Proteomes" id="UP001458880"/>
    </source>
</evidence>
<proteinExistence type="predicted"/>
<accession>A0AAW1MCV6</accession>
<gene>
    <name evidence="2" type="ORF">QE152_g7929</name>
</gene>
<sequence length="92" mass="10276">MSHSRKQQTSSPNHQPEEAILLRPTFWTPSSRKSGGWRKSGPRPVTPKRQRTLLANSANIESIQCTVRSQDGCDPSAVPSIVVSWWCSTCRV</sequence>
<evidence type="ECO:0000256" key="1">
    <source>
        <dbReference type="SAM" id="MobiDB-lite"/>
    </source>
</evidence>
<reference evidence="2 3" key="1">
    <citation type="journal article" date="2024" name="BMC Genomics">
        <title>De novo assembly and annotation of Popillia japonica's genome with initial clues to its potential as an invasive pest.</title>
        <authorList>
            <person name="Cucini C."/>
            <person name="Boschi S."/>
            <person name="Funari R."/>
            <person name="Cardaioli E."/>
            <person name="Iannotti N."/>
            <person name="Marturano G."/>
            <person name="Paoli F."/>
            <person name="Bruttini M."/>
            <person name="Carapelli A."/>
            <person name="Frati F."/>
            <person name="Nardi F."/>
        </authorList>
    </citation>
    <scope>NUCLEOTIDE SEQUENCE [LARGE SCALE GENOMIC DNA]</scope>
    <source>
        <strain evidence="2">DMR45628</strain>
    </source>
</reference>
<dbReference type="EMBL" id="JASPKY010000060">
    <property type="protein sequence ID" value="KAK9744254.1"/>
    <property type="molecule type" value="Genomic_DNA"/>
</dbReference>
<feature type="region of interest" description="Disordered" evidence="1">
    <location>
        <begin position="1"/>
        <end position="49"/>
    </location>
</feature>
<comment type="caution">
    <text evidence="2">The sequence shown here is derived from an EMBL/GenBank/DDBJ whole genome shotgun (WGS) entry which is preliminary data.</text>
</comment>